<organism evidence="1 2">
    <name type="scientific">Megalurothrips usitatus</name>
    <name type="common">bean blossom thrips</name>
    <dbReference type="NCBI Taxonomy" id="439358"/>
    <lineage>
        <taxon>Eukaryota</taxon>
        <taxon>Metazoa</taxon>
        <taxon>Ecdysozoa</taxon>
        <taxon>Arthropoda</taxon>
        <taxon>Hexapoda</taxon>
        <taxon>Insecta</taxon>
        <taxon>Pterygota</taxon>
        <taxon>Neoptera</taxon>
        <taxon>Paraneoptera</taxon>
        <taxon>Thysanoptera</taxon>
        <taxon>Terebrantia</taxon>
        <taxon>Thripoidea</taxon>
        <taxon>Thripidae</taxon>
        <taxon>Megalurothrips</taxon>
    </lineage>
</organism>
<keyword evidence="2" id="KW-1185">Reference proteome</keyword>
<name>A0AAV7XFE5_9NEOP</name>
<evidence type="ECO:0000313" key="1">
    <source>
        <dbReference type="EMBL" id="KAJ1522502.1"/>
    </source>
</evidence>
<reference evidence="1" key="1">
    <citation type="submission" date="2022-12" db="EMBL/GenBank/DDBJ databases">
        <title>Chromosome-level genome assembly of the bean flower thrips Megalurothrips usitatus.</title>
        <authorList>
            <person name="Ma L."/>
            <person name="Liu Q."/>
            <person name="Li H."/>
            <person name="Cai W."/>
        </authorList>
    </citation>
    <scope>NUCLEOTIDE SEQUENCE</scope>
    <source>
        <strain evidence="1">Cailab_2022a</strain>
    </source>
</reference>
<sequence length="137" mass="14883">MKFAKQSISLPILTPEQYEELMRKEAEASPEEETALVQFDLLVLSDEGGTCSVNNALSKSTVNNPVHVTPTKGSSDNVTGTCPTHRALQGKHPIVATAKNQLIYEFNIPGPMGKKIQKMMSDFLIPSPAPTVTDETL</sequence>
<accession>A0AAV7XFE5</accession>
<evidence type="ECO:0000313" key="2">
    <source>
        <dbReference type="Proteomes" id="UP001075354"/>
    </source>
</evidence>
<dbReference type="EMBL" id="JAPTSV010000011">
    <property type="protein sequence ID" value="KAJ1522502.1"/>
    <property type="molecule type" value="Genomic_DNA"/>
</dbReference>
<protein>
    <submittedName>
        <fullName evidence="1">Uncharacterized protein</fullName>
    </submittedName>
</protein>
<gene>
    <name evidence="1" type="ORF">ONE63_001692</name>
</gene>
<proteinExistence type="predicted"/>
<dbReference type="Proteomes" id="UP001075354">
    <property type="component" value="Chromosome 11"/>
</dbReference>
<comment type="caution">
    <text evidence="1">The sequence shown here is derived from an EMBL/GenBank/DDBJ whole genome shotgun (WGS) entry which is preliminary data.</text>
</comment>
<dbReference type="AlphaFoldDB" id="A0AAV7XFE5"/>